<sequence length="49" mass="5837">MDKRESRIAIEIQTTIAMRAPTTTSRHDNRQTRPKADDDNRLKRGWRLE</sequence>
<proteinExistence type="predicted"/>
<name>A0A9I9D1C1_CUCME</name>
<reference evidence="2" key="1">
    <citation type="submission" date="2023-03" db="UniProtKB">
        <authorList>
            <consortium name="EnsemblPlants"/>
        </authorList>
    </citation>
    <scope>IDENTIFICATION</scope>
</reference>
<evidence type="ECO:0000313" key="2">
    <source>
        <dbReference type="EnsemblPlants" id="MELO3C011602.2.1"/>
    </source>
</evidence>
<feature type="region of interest" description="Disordered" evidence="1">
    <location>
        <begin position="17"/>
        <end position="49"/>
    </location>
</feature>
<organism evidence="2">
    <name type="scientific">Cucumis melo</name>
    <name type="common">Muskmelon</name>
    <dbReference type="NCBI Taxonomy" id="3656"/>
    <lineage>
        <taxon>Eukaryota</taxon>
        <taxon>Viridiplantae</taxon>
        <taxon>Streptophyta</taxon>
        <taxon>Embryophyta</taxon>
        <taxon>Tracheophyta</taxon>
        <taxon>Spermatophyta</taxon>
        <taxon>Magnoliopsida</taxon>
        <taxon>eudicotyledons</taxon>
        <taxon>Gunneridae</taxon>
        <taxon>Pentapetalae</taxon>
        <taxon>rosids</taxon>
        <taxon>fabids</taxon>
        <taxon>Cucurbitales</taxon>
        <taxon>Cucurbitaceae</taxon>
        <taxon>Benincaseae</taxon>
        <taxon>Cucumis</taxon>
    </lineage>
</organism>
<feature type="compositionally biased region" description="Basic and acidic residues" evidence="1">
    <location>
        <begin position="25"/>
        <end position="49"/>
    </location>
</feature>
<accession>A0A9I9D1C1</accession>
<dbReference type="EnsemblPlants" id="MELO3C011602.2.1">
    <property type="protein sequence ID" value="MELO3C011602.2.1"/>
    <property type="gene ID" value="MELO3C011602.2"/>
</dbReference>
<dbReference type="Gramene" id="MELO3C011602.2.1">
    <property type="protein sequence ID" value="MELO3C011602.2.1"/>
    <property type="gene ID" value="MELO3C011602.2"/>
</dbReference>
<dbReference type="AlphaFoldDB" id="A0A9I9D1C1"/>
<protein>
    <submittedName>
        <fullName evidence="2">Uncharacterized protein</fullName>
    </submittedName>
</protein>
<evidence type="ECO:0000256" key="1">
    <source>
        <dbReference type="SAM" id="MobiDB-lite"/>
    </source>
</evidence>